<evidence type="ECO:0000256" key="9">
    <source>
        <dbReference type="ARBA" id="ARBA00033032"/>
    </source>
</evidence>
<feature type="chain" id="PRO_5041909284" description="RAB6-interacting golgin" evidence="12">
    <location>
        <begin position="18"/>
        <end position="368"/>
    </location>
</feature>
<gene>
    <name evidence="13" type="ORF">PECUL_23A032634</name>
</gene>
<evidence type="ECO:0000256" key="8">
    <source>
        <dbReference type="ARBA" id="ARBA00032512"/>
    </source>
</evidence>
<dbReference type="Pfam" id="PF04949">
    <property type="entry name" value="Transcrip_act"/>
    <property type="match status" value="1"/>
</dbReference>
<sequence length="368" mass="41040">MWAWLWIDLPRVGVVLGGSGRGGHVSADAEVVVDVMAAWAGFTERELRHMQGLPESPRPVDQHRKPPTAALNRQQIQRRKALQSQTAQLAKQDGALSAPSNMQLSRPAAMPSPAPPDPGDQPKSPSTGHCAGLGANETKTEPDEQIAEKDMELREKPRLGQLQLEQRLMEEKNKRKKALLSKAIAERSKKTQAETLKLKRIQNQLQALDDLVSTDIGILRNRIDQACVEFAQAKKRFDKAESEYILAKLDLHKKTELKEQLTEHLCTIIQENEVRKSKRLEELMKQLEVETDEEKLELEIEVEQMLQRQEAEARKQLIVPEAEQSTKPGPVEENIPPAVEKEPSAVLLNPSNDGGHSATPETNPAPDG</sequence>
<comment type="subcellular location">
    <subcellularLocation>
        <location evidence="1">Cytoplasm</location>
    </subcellularLocation>
    <subcellularLocation>
        <location evidence="2">Golgi apparatus</location>
    </subcellularLocation>
</comment>
<keyword evidence="12" id="KW-0732">Signal</keyword>
<dbReference type="AlphaFoldDB" id="A0AAD1TNV3"/>
<evidence type="ECO:0000256" key="10">
    <source>
        <dbReference type="SAM" id="Coils"/>
    </source>
</evidence>
<dbReference type="GO" id="GO:1905515">
    <property type="term" value="P:non-motile cilium assembly"/>
    <property type="evidence" value="ECO:0007669"/>
    <property type="project" value="TreeGrafter"/>
</dbReference>
<evidence type="ECO:0000313" key="13">
    <source>
        <dbReference type="EMBL" id="CAH2329360.1"/>
    </source>
</evidence>
<dbReference type="PANTHER" id="PTHR21470:SF2">
    <property type="entry name" value="RAB6-INTERACTING GOLGIN"/>
    <property type="match status" value="1"/>
</dbReference>
<dbReference type="EMBL" id="OW240925">
    <property type="protein sequence ID" value="CAH2329360.1"/>
    <property type="molecule type" value="Genomic_DNA"/>
</dbReference>
<accession>A0AAD1TNV3</accession>
<keyword evidence="6" id="KW-0333">Golgi apparatus</keyword>
<keyword evidence="14" id="KW-1185">Reference proteome</keyword>
<feature type="region of interest" description="Disordered" evidence="11">
    <location>
        <begin position="318"/>
        <end position="368"/>
    </location>
</feature>
<evidence type="ECO:0000256" key="11">
    <source>
        <dbReference type="SAM" id="MobiDB-lite"/>
    </source>
</evidence>
<evidence type="ECO:0000313" key="14">
    <source>
        <dbReference type="Proteomes" id="UP001295444"/>
    </source>
</evidence>
<keyword evidence="7 10" id="KW-0175">Coiled coil</keyword>
<reference evidence="13" key="1">
    <citation type="submission" date="2022-03" db="EMBL/GenBank/DDBJ databases">
        <authorList>
            <person name="Alioto T."/>
            <person name="Alioto T."/>
            <person name="Gomez Garrido J."/>
        </authorList>
    </citation>
    <scope>NUCLEOTIDE SEQUENCE</scope>
</reference>
<evidence type="ECO:0000256" key="2">
    <source>
        <dbReference type="ARBA" id="ARBA00004555"/>
    </source>
</evidence>
<dbReference type="PANTHER" id="PTHR21470">
    <property type="entry name" value="RAB6-INTERACTING PROTEIN GORAB"/>
    <property type="match status" value="1"/>
</dbReference>
<feature type="signal peptide" evidence="12">
    <location>
        <begin position="1"/>
        <end position="17"/>
    </location>
</feature>
<protein>
    <recommendedName>
        <fullName evidence="4">RAB6-interacting golgin</fullName>
    </recommendedName>
    <alternativeName>
        <fullName evidence="9">N-terminal kinase-like-binding protein 1</fullName>
    </alternativeName>
    <alternativeName>
        <fullName evidence="8">SCY1-like 1-binding protein 1</fullName>
    </alternativeName>
</protein>
<evidence type="ECO:0000256" key="6">
    <source>
        <dbReference type="ARBA" id="ARBA00023034"/>
    </source>
</evidence>
<dbReference type="InterPro" id="IPR007033">
    <property type="entry name" value="GORAB"/>
</dbReference>
<name>A0AAD1TNV3_PELCU</name>
<organism evidence="13 14">
    <name type="scientific">Pelobates cultripes</name>
    <name type="common">Western spadefoot toad</name>
    <dbReference type="NCBI Taxonomy" id="61616"/>
    <lineage>
        <taxon>Eukaryota</taxon>
        <taxon>Metazoa</taxon>
        <taxon>Chordata</taxon>
        <taxon>Craniata</taxon>
        <taxon>Vertebrata</taxon>
        <taxon>Euteleostomi</taxon>
        <taxon>Amphibia</taxon>
        <taxon>Batrachia</taxon>
        <taxon>Anura</taxon>
        <taxon>Pelobatoidea</taxon>
        <taxon>Pelobatidae</taxon>
        <taxon>Pelobates</taxon>
    </lineage>
</organism>
<feature type="region of interest" description="Disordered" evidence="11">
    <location>
        <begin position="50"/>
        <end position="152"/>
    </location>
</feature>
<comment type="similarity">
    <text evidence="3">Belongs to the GORAB family.</text>
</comment>
<evidence type="ECO:0000256" key="4">
    <source>
        <dbReference type="ARBA" id="ARBA00014130"/>
    </source>
</evidence>
<keyword evidence="5" id="KW-0963">Cytoplasm</keyword>
<dbReference type="Proteomes" id="UP001295444">
    <property type="component" value="Chromosome 14"/>
</dbReference>
<feature type="compositionally biased region" description="Basic and acidic residues" evidence="11">
    <location>
        <begin position="138"/>
        <end position="152"/>
    </location>
</feature>
<evidence type="ECO:0000256" key="5">
    <source>
        <dbReference type="ARBA" id="ARBA00022490"/>
    </source>
</evidence>
<proteinExistence type="inferred from homology"/>
<feature type="compositionally biased region" description="Polar residues" evidence="11">
    <location>
        <begin position="349"/>
        <end position="362"/>
    </location>
</feature>
<evidence type="ECO:0000256" key="3">
    <source>
        <dbReference type="ARBA" id="ARBA00005599"/>
    </source>
</evidence>
<evidence type="ECO:0000256" key="7">
    <source>
        <dbReference type="ARBA" id="ARBA00023054"/>
    </source>
</evidence>
<dbReference type="GO" id="GO:0005794">
    <property type="term" value="C:Golgi apparatus"/>
    <property type="evidence" value="ECO:0007669"/>
    <property type="project" value="UniProtKB-SubCell"/>
</dbReference>
<feature type="compositionally biased region" description="Pro residues" evidence="11">
    <location>
        <begin position="110"/>
        <end position="119"/>
    </location>
</feature>
<evidence type="ECO:0000256" key="1">
    <source>
        <dbReference type="ARBA" id="ARBA00004496"/>
    </source>
</evidence>
<feature type="coiled-coil region" evidence="10">
    <location>
        <begin position="270"/>
        <end position="304"/>
    </location>
</feature>
<evidence type="ECO:0000256" key="12">
    <source>
        <dbReference type="SAM" id="SignalP"/>
    </source>
</evidence>